<organism evidence="2 3">
    <name type="scientific">Corynebacterium pseudopelargi</name>
    <dbReference type="NCBI Taxonomy" id="2080757"/>
    <lineage>
        <taxon>Bacteria</taxon>
        <taxon>Bacillati</taxon>
        <taxon>Actinomycetota</taxon>
        <taxon>Actinomycetes</taxon>
        <taxon>Mycobacteriales</taxon>
        <taxon>Corynebacteriaceae</taxon>
        <taxon>Corynebacterium</taxon>
    </lineage>
</organism>
<dbReference type="RefSeq" id="WP_123961064.1">
    <property type="nucleotide sequence ID" value="NZ_CP033898.1"/>
</dbReference>
<evidence type="ECO:0008006" key="4">
    <source>
        <dbReference type="Google" id="ProtNLM"/>
    </source>
</evidence>
<evidence type="ECO:0000256" key="1">
    <source>
        <dbReference type="SAM" id="Phobius"/>
    </source>
</evidence>
<feature type="transmembrane region" description="Helical" evidence="1">
    <location>
        <begin position="144"/>
        <end position="162"/>
    </location>
</feature>
<evidence type="ECO:0000313" key="3">
    <source>
        <dbReference type="Proteomes" id="UP000271426"/>
    </source>
</evidence>
<keyword evidence="1" id="KW-0472">Membrane</keyword>
<dbReference type="EMBL" id="CP033898">
    <property type="protein sequence ID" value="AZA10226.1"/>
    <property type="molecule type" value="Genomic_DNA"/>
</dbReference>
<sequence>MNTPDVFTWLAGAYAIFLLGVAWGFDRMAQHTSNRTSDMRTGTFRYVEQHDAWQCPEDHWLWPSSFDPENRVMRYRAHPTVCNNCPVKQSCTASAHGREVTRQLDPWPHSDSGRFHRGIALGVALMGLILPLVSLIQYHTIADLLLIGAVLVIMIGGTIPLAKHLWNTPSNFPTTVHVPHLDDRQAEIEAAVDRYARRYGSDARKLAQERKRP</sequence>
<dbReference type="Proteomes" id="UP000271426">
    <property type="component" value="Chromosome"/>
</dbReference>
<evidence type="ECO:0000313" key="2">
    <source>
        <dbReference type="EMBL" id="AZA10226.1"/>
    </source>
</evidence>
<gene>
    <name evidence="2" type="ORF">CPPEL_10650</name>
</gene>
<keyword evidence="3" id="KW-1185">Reference proteome</keyword>
<name>A0A3G6IX55_9CORY</name>
<keyword evidence="1" id="KW-0812">Transmembrane</keyword>
<accession>A0A3G6IX55</accession>
<dbReference type="KEGG" id="cpso:CPPEL_10650"/>
<feature type="transmembrane region" description="Helical" evidence="1">
    <location>
        <begin position="6"/>
        <end position="25"/>
    </location>
</feature>
<dbReference type="OrthoDB" id="119867at2"/>
<proteinExistence type="predicted"/>
<dbReference type="AlphaFoldDB" id="A0A3G6IX55"/>
<keyword evidence="1" id="KW-1133">Transmembrane helix</keyword>
<protein>
    <recommendedName>
        <fullName evidence="4">Transposase DDE domain-containing protein</fullName>
    </recommendedName>
</protein>
<feature type="transmembrane region" description="Helical" evidence="1">
    <location>
        <begin position="119"/>
        <end position="138"/>
    </location>
</feature>
<reference evidence="2 3" key="1">
    <citation type="submission" date="2018-11" db="EMBL/GenBank/DDBJ databases">
        <authorList>
            <person name="Kleinhagauer T."/>
            <person name="Glaeser S.P."/>
            <person name="Spergser J."/>
            <person name="Ruckert C."/>
            <person name="Kaempfer P."/>
            <person name="Busse H.-J."/>
        </authorList>
    </citation>
    <scope>NUCLEOTIDE SEQUENCE [LARGE SCALE GENOMIC DNA]</scope>
    <source>
        <strain evidence="2 3">812CH</strain>
    </source>
</reference>